<evidence type="ECO:0000313" key="7">
    <source>
        <dbReference type="Proteomes" id="UP000824001"/>
    </source>
</evidence>
<dbReference type="Pfam" id="PF06445">
    <property type="entry name" value="GyrI-like"/>
    <property type="match status" value="1"/>
</dbReference>
<dbReference type="InterPro" id="IPR047057">
    <property type="entry name" value="MerR_fam"/>
</dbReference>
<dbReference type="Pfam" id="PF13411">
    <property type="entry name" value="MerR_1"/>
    <property type="match status" value="1"/>
</dbReference>
<dbReference type="GO" id="GO:0003677">
    <property type="term" value="F:DNA binding"/>
    <property type="evidence" value="ECO:0007669"/>
    <property type="project" value="UniProtKB-KW"/>
</dbReference>
<dbReference type="SUPFAM" id="SSF55136">
    <property type="entry name" value="Probable bacterial effector-binding domain"/>
    <property type="match status" value="1"/>
</dbReference>
<evidence type="ECO:0000313" key="6">
    <source>
        <dbReference type="EMBL" id="HIS66278.1"/>
    </source>
</evidence>
<dbReference type="Proteomes" id="UP000824001">
    <property type="component" value="Unassembled WGS sequence"/>
</dbReference>
<evidence type="ECO:0000259" key="5">
    <source>
        <dbReference type="PROSITE" id="PS50937"/>
    </source>
</evidence>
<reference evidence="6" key="1">
    <citation type="submission" date="2020-10" db="EMBL/GenBank/DDBJ databases">
        <authorList>
            <person name="Gilroy R."/>
        </authorList>
    </citation>
    <scope>NUCLEOTIDE SEQUENCE</scope>
    <source>
        <strain evidence="6">ChiHjej10B9-9673</strain>
    </source>
</reference>
<dbReference type="InterPro" id="IPR009061">
    <property type="entry name" value="DNA-bd_dom_put_sf"/>
</dbReference>
<organism evidence="6 7">
    <name type="scientific">Candidatus Scatomorpha merdipullorum</name>
    <dbReference type="NCBI Taxonomy" id="2840927"/>
    <lineage>
        <taxon>Bacteria</taxon>
        <taxon>Bacillati</taxon>
        <taxon>Bacillota</taxon>
        <taxon>Clostridia</taxon>
        <taxon>Eubacteriales</taxon>
        <taxon>Candidatus Scatomorpha</taxon>
    </lineage>
</organism>
<dbReference type="EMBL" id="DVJK01000052">
    <property type="protein sequence ID" value="HIS66278.1"/>
    <property type="molecule type" value="Genomic_DNA"/>
</dbReference>
<evidence type="ECO:0000256" key="1">
    <source>
        <dbReference type="ARBA" id="ARBA00022491"/>
    </source>
</evidence>
<dbReference type="SMART" id="SM00422">
    <property type="entry name" value="HTH_MERR"/>
    <property type="match status" value="1"/>
</dbReference>
<accession>A0A9D1JUZ7</accession>
<gene>
    <name evidence="6" type="ORF">IAC18_01820</name>
</gene>
<keyword evidence="1" id="KW-0678">Repressor</keyword>
<keyword evidence="2" id="KW-0805">Transcription regulation</keyword>
<dbReference type="PROSITE" id="PS50937">
    <property type="entry name" value="HTH_MERR_2"/>
    <property type="match status" value="1"/>
</dbReference>
<evidence type="ECO:0000256" key="2">
    <source>
        <dbReference type="ARBA" id="ARBA00023015"/>
    </source>
</evidence>
<dbReference type="Gene3D" id="1.10.1660.10">
    <property type="match status" value="1"/>
</dbReference>
<name>A0A9D1JUZ7_9FIRM</name>
<dbReference type="InterPro" id="IPR029442">
    <property type="entry name" value="GyrI-like"/>
</dbReference>
<comment type="caution">
    <text evidence="6">The sequence shown here is derived from an EMBL/GenBank/DDBJ whole genome shotgun (WGS) entry which is preliminary data.</text>
</comment>
<dbReference type="InterPro" id="IPR011256">
    <property type="entry name" value="Reg_factor_effector_dom_sf"/>
</dbReference>
<dbReference type="GO" id="GO:0003700">
    <property type="term" value="F:DNA-binding transcription factor activity"/>
    <property type="evidence" value="ECO:0007669"/>
    <property type="project" value="InterPro"/>
</dbReference>
<dbReference type="PANTHER" id="PTHR30204">
    <property type="entry name" value="REDOX-CYCLING DRUG-SENSING TRANSCRIPTIONAL ACTIVATOR SOXR"/>
    <property type="match status" value="1"/>
</dbReference>
<sequence length="274" mass="30355">MGGEGLFRIGEVARLYGVSVSTLRHYERLNLLRPEYTDPETGYRYYSVNQFEPLDTIRYLRQLGLPLPEIASFINNRSLPEIQRMLELQLGEVRERQRELASVERQILNRLEQLAASPVPLGTVAEGPLAARSMAVLERSIYPEDAASLELAIRELVSAGEGPGVFLGKIGLGISAESLAARRFRPCDFLFAVLESGEAHSGRVLDFPAAEGLSIRFAGGHELAAPAWERLFERMDTLGLAPGGPALEITMIDYGLTNDTSEFLTEIQLPVKRR</sequence>
<dbReference type="AlphaFoldDB" id="A0A9D1JUZ7"/>
<dbReference type="PANTHER" id="PTHR30204:SF69">
    <property type="entry name" value="MERR-FAMILY TRANSCRIPTIONAL REGULATOR"/>
    <property type="match status" value="1"/>
</dbReference>
<dbReference type="SUPFAM" id="SSF46955">
    <property type="entry name" value="Putative DNA-binding domain"/>
    <property type="match status" value="1"/>
</dbReference>
<dbReference type="InterPro" id="IPR000551">
    <property type="entry name" value="MerR-type_HTH_dom"/>
</dbReference>
<protein>
    <submittedName>
        <fullName evidence="6">MerR family transcriptional regulator</fullName>
    </submittedName>
</protein>
<dbReference type="CDD" id="cd01107">
    <property type="entry name" value="HTH_BmrR"/>
    <property type="match status" value="1"/>
</dbReference>
<evidence type="ECO:0000256" key="3">
    <source>
        <dbReference type="ARBA" id="ARBA00023125"/>
    </source>
</evidence>
<dbReference type="Gene3D" id="3.20.80.10">
    <property type="entry name" value="Regulatory factor, effector binding domain"/>
    <property type="match status" value="1"/>
</dbReference>
<keyword evidence="3" id="KW-0238">DNA-binding</keyword>
<reference evidence="6" key="2">
    <citation type="journal article" date="2021" name="PeerJ">
        <title>Extensive microbial diversity within the chicken gut microbiome revealed by metagenomics and culture.</title>
        <authorList>
            <person name="Gilroy R."/>
            <person name="Ravi A."/>
            <person name="Getino M."/>
            <person name="Pursley I."/>
            <person name="Horton D.L."/>
            <person name="Alikhan N.F."/>
            <person name="Baker D."/>
            <person name="Gharbi K."/>
            <person name="Hall N."/>
            <person name="Watson M."/>
            <person name="Adriaenssens E.M."/>
            <person name="Foster-Nyarko E."/>
            <person name="Jarju S."/>
            <person name="Secka A."/>
            <person name="Antonio M."/>
            <person name="Oren A."/>
            <person name="Chaudhuri R.R."/>
            <person name="La Ragione R."/>
            <person name="Hildebrand F."/>
            <person name="Pallen M.J."/>
        </authorList>
    </citation>
    <scope>NUCLEOTIDE SEQUENCE</scope>
    <source>
        <strain evidence="6">ChiHjej10B9-9673</strain>
    </source>
</reference>
<feature type="domain" description="HTH merR-type" evidence="5">
    <location>
        <begin position="6"/>
        <end position="76"/>
    </location>
</feature>
<keyword evidence="4" id="KW-0804">Transcription</keyword>
<proteinExistence type="predicted"/>
<evidence type="ECO:0000256" key="4">
    <source>
        <dbReference type="ARBA" id="ARBA00023163"/>
    </source>
</evidence>